<gene>
    <name evidence="2" type="ORF">HYC85_013869</name>
</gene>
<dbReference type="EMBL" id="JACBKZ010000006">
    <property type="protein sequence ID" value="KAF5947912.1"/>
    <property type="molecule type" value="Genomic_DNA"/>
</dbReference>
<accession>A0A7J7H4L4</accession>
<dbReference type="AlphaFoldDB" id="A0A7J7H4L4"/>
<sequence>MMISEAISSLKDRTGSSQPASDREIHGRKVQLSAFPKFQENVVDSVEKVCEIGETCQNQKLVRGVCIREREIGCCCCCFYQRILESIQSCCEERREDEEAEPSRNSRGSEEEEESFDPRTKEGILSQTRSCYFPE</sequence>
<feature type="compositionally biased region" description="Polar residues" evidence="1">
    <location>
        <begin position="125"/>
        <end position="135"/>
    </location>
</feature>
<comment type="caution">
    <text evidence="2">The sequence shown here is derived from an EMBL/GenBank/DDBJ whole genome shotgun (WGS) entry which is preliminary data.</text>
</comment>
<evidence type="ECO:0000313" key="2">
    <source>
        <dbReference type="EMBL" id="KAF5947912.1"/>
    </source>
</evidence>
<feature type="region of interest" description="Disordered" evidence="1">
    <location>
        <begin position="97"/>
        <end position="135"/>
    </location>
</feature>
<proteinExistence type="predicted"/>
<reference evidence="3" key="1">
    <citation type="journal article" date="2020" name="Nat. Commun.">
        <title>Genome assembly of wild tea tree DASZ reveals pedigree and selection history of tea varieties.</title>
        <authorList>
            <person name="Zhang W."/>
            <person name="Zhang Y."/>
            <person name="Qiu H."/>
            <person name="Guo Y."/>
            <person name="Wan H."/>
            <person name="Zhang X."/>
            <person name="Scossa F."/>
            <person name="Alseekh S."/>
            <person name="Zhang Q."/>
            <person name="Wang P."/>
            <person name="Xu L."/>
            <person name="Schmidt M.H."/>
            <person name="Jia X."/>
            <person name="Li D."/>
            <person name="Zhu A."/>
            <person name="Guo F."/>
            <person name="Chen W."/>
            <person name="Ni D."/>
            <person name="Usadel B."/>
            <person name="Fernie A.R."/>
            <person name="Wen W."/>
        </authorList>
    </citation>
    <scope>NUCLEOTIDE SEQUENCE [LARGE SCALE GENOMIC DNA]</scope>
    <source>
        <strain evidence="3">cv. G240</strain>
    </source>
</reference>
<dbReference type="Proteomes" id="UP000593564">
    <property type="component" value="Unassembled WGS sequence"/>
</dbReference>
<evidence type="ECO:0000256" key="1">
    <source>
        <dbReference type="SAM" id="MobiDB-lite"/>
    </source>
</evidence>
<name>A0A7J7H4L4_CAMSI</name>
<protein>
    <submittedName>
        <fullName evidence="2">Uncharacterized protein</fullName>
    </submittedName>
</protein>
<evidence type="ECO:0000313" key="3">
    <source>
        <dbReference type="Proteomes" id="UP000593564"/>
    </source>
</evidence>
<feature type="region of interest" description="Disordered" evidence="1">
    <location>
        <begin position="1"/>
        <end position="25"/>
    </location>
</feature>
<keyword evidence="3" id="KW-1185">Reference proteome</keyword>
<organism evidence="2 3">
    <name type="scientific">Camellia sinensis</name>
    <name type="common">Tea plant</name>
    <name type="synonym">Thea sinensis</name>
    <dbReference type="NCBI Taxonomy" id="4442"/>
    <lineage>
        <taxon>Eukaryota</taxon>
        <taxon>Viridiplantae</taxon>
        <taxon>Streptophyta</taxon>
        <taxon>Embryophyta</taxon>
        <taxon>Tracheophyta</taxon>
        <taxon>Spermatophyta</taxon>
        <taxon>Magnoliopsida</taxon>
        <taxon>eudicotyledons</taxon>
        <taxon>Gunneridae</taxon>
        <taxon>Pentapetalae</taxon>
        <taxon>asterids</taxon>
        <taxon>Ericales</taxon>
        <taxon>Theaceae</taxon>
        <taxon>Camellia</taxon>
    </lineage>
</organism>
<reference evidence="2 3" key="2">
    <citation type="submission" date="2020-07" db="EMBL/GenBank/DDBJ databases">
        <title>Genome assembly of wild tea tree DASZ reveals pedigree and selection history of tea varieties.</title>
        <authorList>
            <person name="Zhang W."/>
        </authorList>
    </citation>
    <scope>NUCLEOTIDE SEQUENCE [LARGE SCALE GENOMIC DNA]</scope>
    <source>
        <strain evidence="3">cv. G240</strain>
        <tissue evidence="2">Leaf</tissue>
    </source>
</reference>